<name>A0A3M6VU14_9STRA</name>
<dbReference type="Proteomes" id="UP000282087">
    <property type="component" value="Unassembled WGS sequence"/>
</dbReference>
<keyword evidence="6" id="KW-1185">Reference proteome</keyword>
<feature type="domain" description="BHLH" evidence="3">
    <location>
        <begin position="46"/>
        <end position="98"/>
    </location>
</feature>
<evidence type="ECO:0000313" key="7">
    <source>
        <dbReference type="Proteomes" id="UP000286097"/>
    </source>
</evidence>
<reference evidence="6 7" key="1">
    <citation type="submission" date="2018-06" db="EMBL/GenBank/DDBJ databases">
        <title>Comparative genomics of downy mildews reveals potential adaptations to biotrophy.</title>
        <authorList>
            <person name="Fletcher K."/>
            <person name="Klosterman S.J."/>
            <person name="Derevnina L."/>
            <person name="Martin F."/>
            <person name="Koike S."/>
            <person name="Reyes Chin-Wo S."/>
            <person name="Mou B."/>
            <person name="Michelmore R."/>
        </authorList>
    </citation>
    <scope>NUCLEOTIDE SEQUENCE [LARGE SCALE GENOMIC DNA]</scope>
    <source>
        <strain evidence="5 7">R13</strain>
        <strain evidence="4 6">R14</strain>
    </source>
</reference>
<dbReference type="InterPro" id="IPR036638">
    <property type="entry name" value="HLH_DNA-bd_sf"/>
</dbReference>
<dbReference type="OrthoDB" id="200651at2759"/>
<dbReference type="SUPFAM" id="SSF47459">
    <property type="entry name" value="HLH, helix-loop-helix DNA-binding domain"/>
    <property type="match status" value="1"/>
</dbReference>
<evidence type="ECO:0000313" key="5">
    <source>
        <dbReference type="EMBL" id="RQM12780.1"/>
    </source>
</evidence>
<dbReference type="GO" id="GO:0046983">
    <property type="term" value="F:protein dimerization activity"/>
    <property type="evidence" value="ECO:0007669"/>
    <property type="project" value="InterPro"/>
</dbReference>
<dbReference type="EMBL" id="QLLG01000013">
    <property type="protein sequence ID" value="RMX69792.1"/>
    <property type="molecule type" value="Genomic_DNA"/>
</dbReference>
<comment type="caution">
    <text evidence="4">The sequence shown here is derived from an EMBL/GenBank/DDBJ whole genome shotgun (WGS) entry which is preliminary data.</text>
</comment>
<evidence type="ECO:0000259" key="3">
    <source>
        <dbReference type="PROSITE" id="PS50888"/>
    </source>
</evidence>
<dbReference type="Gene3D" id="4.10.280.10">
    <property type="entry name" value="Helix-loop-helix DNA-binding domain"/>
    <property type="match status" value="1"/>
</dbReference>
<dbReference type="InterPro" id="IPR011598">
    <property type="entry name" value="bHLH_dom"/>
</dbReference>
<feature type="region of interest" description="Disordered" evidence="2">
    <location>
        <begin position="241"/>
        <end position="277"/>
    </location>
</feature>
<sequence>MHTTVKYEQGVPYYSPPTPRMSSSNYRPTLTSNCSDSSTPSNAVKRSREDLNQKEKQRMFKLNERISQLKALLDDAGVQTKKNKQSVLDNTSQYIEMLRGDLEIAQQKAEQAQKETKMFLAQENGGKQTVGNKVMSSVFQKITTPRVVLDIDMKTVVFNTAFVKFTGLSELVLKKKKSLQPYLCADQTKFQCIIKKVRETKQSVCAVVKTSVADVNLIASAVTDSENNVTNVELSLIPMEMQQQQRPSATKRQKIRAAHNGTIGSVPKSDTANDLKR</sequence>
<dbReference type="CDD" id="cd00083">
    <property type="entry name" value="bHLH_SF"/>
    <property type="match status" value="1"/>
</dbReference>
<organism evidence="4 6">
    <name type="scientific">Peronospora effusa</name>
    <dbReference type="NCBI Taxonomy" id="542832"/>
    <lineage>
        <taxon>Eukaryota</taxon>
        <taxon>Sar</taxon>
        <taxon>Stramenopiles</taxon>
        <taxon>Oomycota</taxon>
        <taxon>Peronosporomycetes</taxon>
        <taxon>Peronosporales</taxon>
        <taxon>Peronosporaceae</taxon>
        <taxon>Peronospora</taxon>
    </lineage>
</organism>
<keyword evidence="1" id="KW-0175">Coiled coil</keyword>
<accession>A0A3M6VU14</accession>
<dbReference type="AlphaFoldDB" id="A0A3M6VU14"/>
<evidence type="ECO:0000256" key="1">
    <source>
        <dbReference type="SAM" id="Coils"/>
    </source>
</evidence>
<gene>
    <name evidence="5" type="ORF">DD237_004166</name>
    <name evidence="4" type="ORF">DD238_003709</name>
</gene>
<feature type="region of interest" description="Disordered" evidence="2">
    <location>
        <begin position="1"/>
        <end position="52"/>
    </location>
</feature>
<dbReference type="Proteomes" id="UP000286097">
    <property type="component" value="Unassembled WGS sequence"/>
</dbReference>
<dbReference type="Pfam" id="PF00010">
    <property type="entry name" value="HLH"/>
    <property type="match status" value="1"/>
</dbReference>
<evidence type="ECO:0000313" key="6">
    <source>
        <dbReference type="Proteomes" id="UP000282087"/>
    </source>
</evidence>
<dbReference type="PROSITE" id="PS50888">
    <property type="entry name" value="BHLH"/>
    <property type="match status" value="1"/>
</dbReference>
<evidence type="ECO:0000313" key="4">
    <source>
        <dbReference type="EMBL" id="RMX69792.1"/>
    </source>
</evidence>
<dbReference type="VEuPathDB" id="FungiDB:DD237_004166"/>
<evidence type="ECO:0000256" key="2">
    <source>
        <dbReference type="SAM" id="MobiDB-lite"/>
    </source>
</evidence>
<dbReference type="EMBL" id="QKXF01000309">
    <property type="protein sequence ID" value="RQM12780.1"/>
    <property type="molecule type" value="Genomic_DNA"/>
</dbReference>
<dbReference type="SMART" id="SM00353">
    <property type="entry name" value="HLH"/>
    <property type="match status" value="1"/>
</dbReference>
<feature type="compositionally biased region" description="Polar residues" evidence="2">
    <location>
        <begin position="20"/>
        <end position="44"/>
    </location>
</feature>
<proteinExistence type="predicted"/>
<feature type="coiled-coil region" evidence="1">
    <location>
        <begin position="52"/>
        <end position="122"/>
    </location>
</feature>
<protein>
    <recommendedName>
        <fullName evidence="3">BHLH domain-containing protein</fullName>
    </recommendedName>
</protein>